<dbReference type="Proteomes" id="UP000003160">
    <property type="component" value="Unassembled WGS sequence"/>
</dbReference>
<keyword evidence="3" id="KW-0175">Coiled coil</keyword>
<feature type="coiled-coil region" evidence="3">
    <location>
        <begin position="122"/>
        <end position="156"/>
    </location>
</feature>
<dbReference type="GO" id="GO:0051082">
    <property type="term" value="F:unfolded protein binding"/>
    <property type="evidence" value="ECO:0007669"/>
    <property type="project" value="InterPro"/>
</dbReference>
<dbReference type="SUPFAM" id="SSF111384">
    <property type="entry name" value="OmpH-like"/>
    <property type="match status" value="1"/>
</dbReference>
<dbReference type="EMBL" id="ACKS01000073">
    <property type="protein sequence ID" value="EFA43737.1"/>
    <property type="molecule type" value="Genomic_DNA"/>
</dbReference>
<dbReference type="PANTHER" id="PTHR35089:SF1">
    <property type="entry name" value="CHAPERONE PROTEIN SKP"/>
    <property type="match status" value="1"/>
</dbReference>
<dbReference type="eggNOG" id="COG2825">
    <property type="taxonomic scope" value="Bacteria"/>
</dbReference>
<evidence type="ECO:0000256" key="3">
    <source>
        <dbReference type="SAM" id="Coils"/>
    </source>
</evidence>
<keyword evidence="2" id="KW-0732">Signal</keyword>
<evidence type="ECO:0000256" key="2">
    <source>
        <dbReference type="ARBA" id="ARBA00022729"/>
    </source>
</evidence>
<dbReference type="PANTHER" id="PTHR35089">
    <property type="entry name" value="CHAPERONE PROTEIN SKP"/>
    <property type="match status" value="1"/>
</dbReference>
<keyword evidence="4" id="KW-1133">Transmembrane helix</keyword>
<comment type="similarity">
    <text evidence="1">Belongs to the Skp family.</text>
</comment>
<name>D1PY64_9BACT</name>
<dbReference type="InterPro" id="IPR005632">
    <property type="entry name" value="Chaperone_Skp"/>
</dbReference>
<dbReference type="AlphaFoldDB" id="D1PY64"/>
<evidence type="ECO:0000256" key="1">
    <source>
        <dbReference type="ARBA" id="ARBA00009091"/>
    </source>
</evidence>
<gene>
    <name evidence="5" type="ORF">HMPREF0645_1899</name>
</gene>
<reference evidence="5 6" key="1">
    <citation type="submission" date="2009-10" db="EMBL/GenBank/DDBJ databases">
        <authorList>
            <person name="Qin X."/>
            <person name="Bachman B."/>
            <person name="Battles P."/>
            <person name="Bell A."/>
            <person name="Bess C."/>
            <person name="Bickham C."/>
            <person name="Chaboub L."/>
            <person name="Chen D."/>
            <person name="Coyle M."/>
            <person name="Deiros D.R."/>
            <person name="Dinh H."/>
            <person name="Forbes L."/>
            <person name="Fowler G."/>
            <person name="Francisco L."/>
            <person name="Fu Q."/>
            <person name="Gubbala S."/>
            <person name="Hale W."/>
            <person name="Han Y."/>
            <person name="Hemphill L."/>
            <person name="Highlander S.K."/>
            <person name="Hirani K."/>
            <person name="Hogues M."/>
            <person name="Jackson L."/>
            <person name="Jakkamsetti A."/>
            <person name="Javaid M."/>
            <person name="Jiang H."/>
            <person name="Korchina V."/>
            <person name="Kovar C."/>
            <person name="Lara F."/>
            <person name="Lee S."/>
            <person name="Mata R."/>
            <person name="Mathew T."/>
            <person name="Moen C."/>
            <person name="Morales K."/>
            <person name="Munidasa M."/>
            <person name="Nazareth L."/>
            <person name="Ngo R."/>
            <person name="Nguyen L."/>
            <person name="Okwuonu G."/>
            <person name="Ongeri F."/>
            <person name="Patil S."/>
            <person name="Petrosino J."/>
            <person name="Pham C."/>
            <person name="Pham P."/>
            <person name="Pu L.-L."/>
            <person name="Puazo M."/>
            <person name="Raj R."/>
            <person name="Reid J."/>
            <person name="Rouhana J."/>
            <person name="Saada N."/>
            <person name="Shang Y."/>
            <person name="Simmons D."/>
            <person name="Thornton R."/>
            <person name="Warren J."/>
            <person name="Weissenberger G."/>
            <person name="Zhang J."/>
            <person name="Zhang L."/>
            <person name="Zhou C."/>
            <person name="Zhu D."/>
            <person name="Muzny D."/>
            <person name="Worley K."/>
            <person name="Gibbs R."/>
        </authorList>
    </citation>
    <scope>NUCLEOTIDE SEQUENCE [LARGE SCALE GENOMIC DNA]</scope>
    <source>
        <strain evidence="5 6">DSM 17361</strain>
    </source>
</reference>
<proteinExistence type="inferred from homology"/>
<sequence>MLVSCRQNKKDNKNHYMKKKSIFSILPLAAMATMTMVACDKSNAKMDDKSASSKTEKVAPGNNLAFVEVDSIMTRYEFCKEYSKILEQKGTNIQKTLAGKQQQLQTAAANFQQKLQQNAYTREQAENVQAGLQKQNNDLQALNQRLSNEFQAETEKFNKALHDSLQNYLALYNKDKKYSMIFAKQGDNLLYADKAYDITNEVVAGLNKMYKGTAKTTKEKK</sequence>
<dbReference type="HOGENOM" id="CLU_053320_1_0_10"/>
<accession>D1PY64</accession>
<evidence type="ECO:0000256" key="4">
    <source>
        <dbReference type="SAM" id="Phobius"/>
    </source>
</evidence>
<dbReference type="GO" id="GO:0050821">
    <property type="term" value="P:protein stabilization"/>
    <property type="evidence" value="ECO:0007669"/>
    <property type="project" value="TreeGrafter"/>
</dbReference>
<protein>
    <submittedName>
        <fullName evidence="5">Outer membrane protein</fullName>
    </submittedName>
</protein>
<keyword evidence="6" id="KW-1185">Reference proteome</keyword>
<organism evidence="5 6">
    <name type="scientific">Hallella bergensis DSM 17361</name>
    <dbReference type="NCBI Taxonomy" id="585502"/>
    <lineage>
        <taxon>Bacteria</taxon>
        <taxon>Pseudomonadati</taxon>
        <taxon>Bacteroidota</taxon>
        <taxon>Bacteroidia</taxon>
        <taxon>Bacteroidales</taxon>
        <taxon>Prevotellaceae</taxon>
        <taxon>Hallella</taxon>
    </lineage>
</organism>
<dbReference type="InterPro" id="IPR024930">
    <property type="entry name" value="Skp_dom_sf"/>
</dbReference>
<feature type="transmembrane region" description="Helical" evidence="4">
    <location>
        <begin position="21"/>
        <end position="38"/>
    </location>
</feature>
<dbReference type="SMART" id="SM00935">
    <property type="entry name" value="OmpH"/>
    <property type="match status" value="1"/>
</dbReference>
<dbReference type="GO" id="GO:0005829">
    <property type="term" value="C:cytosol"/>
    <property type="evidence" value="ECO:0007669"/>
    <property type="project" value="TreeGrafter"/>
</dbReference>
<keyword evidence="4" id="KW-0472">Membrane</keyword>
<dbReference type="Pfam" id="PF03938">
    <property type="entry name" value="OmpH"/>
    <property type="match status" value="1"/>
</dbReference>
<evidence type="ECO:0000313" key="6">
    <source>
        <dbReference type="Proteomes" id="UP000003160"/>
    </source>
</evidence>
<comment type="caution">
    <text evidence="5">The sequence shown here is derived from an EMBL/GenBank/DDBJ whole genome shotgun (WGS) entry which is preliminary data.</text>
</comment>
<dbReference type="Gene3D" id="3.30.910.20">
    <property type="entry name" value="Skp domain"/>
    <property type="match status" value="1"/>
</dbReference>
<evidence type="ECO:0000313" key="5">
    <source>
        <dbReference type="EMBL" id="EFA43737.1"/>
    </source>
</evidence>
<keyword evidence="4" id="KW-0812">Transmembrane</keyword>